<feature type="domain" description="Rhamnogalacturonase A/B/Epimerase-like pectate lyase" evidence="2">
    <location>
        <begin position="52"/>
        <end position="246"/>
    </location>
</feature>
<dbReference type="InParanoid" id="A0A395JJ26"/>
<name>A0A395JJ26_9GAMM</name>
<gene>
    <name evidence="3" type="ORF">DFR28_102133</name>
</gene>
<organism evidence="3 4">
    <name type="scientific">Arenicella xantha</name>
    <dbReference type="NCBI Taxonomy" id="644221"/>
    <lineage>
        <taxon>Bacteria</taxon>
        <taxon>Pseudomonadati</taxon>
        <taxon>Pseudomonadota</taxon>
        <taxon>Gammaproteobacteria</taxon>
        <taxon>Arenicellales</taxon>
        <taxon>Arenicellaceae</taxon>
        <taxon>Arenicella</taxon>
    </lineage>
</organism>
<dbReference type="SUPFAM" id="SSF51126">
    <property type="entry name" value="Pectin lyase-like"/>
    <property type="match status" value="1"/>
</dbReference>
<feature type="chain" id="PRO_5017431560" evidence="1">
    <location>
        <begin position="27"/>
        <end position="383"/>
    </location>
</feature>
<dbReference type="EMBL" id="QNRT01000002">
    <property type="protein sequence ID" value="RBP50722.1"/>
    <property type="molecule type" value="Genomic_DNA"/>
</dbReference>
<evidence type="ECO:0000256" key="1">
    <source>
        <dbReference type="SAM" id="SignalP"/>
    </source>
</evidence>
<dbReference type="InterPro" id="IPR011050">
    <property type="entry name" value="Pectin_lyase_fold/virulence"/>
</dbReference>
<dbReference type="Proteomes" id="UP000253083">
    <property type="component" value="Unassembled WGS sequence"/>
</dbReference>
<evidence type="ECO:0000259" key="2">
    <source>
        <dbReference type="Pfam" id="PF12708"/>
    </source>
</evidence>
<feature type="signal peptide" evidence="1">
    <location>
        <begin position="1"/>
        <end position="26"/>
    </location>
</feature>
<evidence type="ECO:0000313" key="3">
    <source>
        <dbReference type="EMBL" id="RBP50722.1"/>
    </source>
</evidence>
<proteinExistence type="predicted"/>
<comment type="caution">
    <text evidence="3">The sequence shown here is derived from an EMBL/GenBank/DDBJ whole genome shotgun (WGS) entry which is preliminary data.</text>
</comment>
<dbReference type="GO" id="GO:0016829">
    <property type="term" value="F:lyase activity"/>
    <property type="evidence" value="ECO:0007669"/>
    <property type="project" value="UniProtKB-KW"/>
</dbReference>
<dbReference type="InterPro" id="IPR024535">
    <property type="entry name" value="RHGA/B-epi-like_pectate_lyase"/>
</dbReference>
<protein>
    <submittedName>
        <fullName evidence="3">Pectate lyase-like protein</fullName>
    </submittedName>
</protein>
<dbReference type="InterPro" id="IPR012334">
    <property type="entry name" value="Pectin_lyas_fold"/>
</dbReference>
<evidence type="ECO:0000313" key="4">
    <source>
        <dbReference type="Proteomes" id="UP000253083"/>
    </source>
</evidence>
<dbReference type="RefSeq" id="WP_113953560.1">
    <property type="nucleotide sequence ID" value="NZ_QNRT01000002.1"/>
</dbReference>
<keyword evidence="4" id="KW-1185">Reference proteome</keyword>
<sequence>MLGKFKLTLGCALVMVLATASVTVFAQNKVVVIPMSGDDAKPLANIVTVAKANGDFTDPVAAMDSISDASASNPYLIVIAPGVYPIASIINMKQYVDVSGSGQNATVLLGTVSTTVRNESAVFNGNRNSGVRSLTIRHSSTSGNNALGFYLSSDDGILIDDVRIEIDGPGSNYGIYANSSDFSLSNSTIELSDGNDVNGVYILSGVFNSHNNLIQLSDCTLATGILVNTGNANIIGNRITIDGCTSIQAGIHFNSSIDGVVSGSSIDIDSSSGNKYGIYSNSASKGLYSGLRIEVTGASGSNYGIYSNSSTNRSRITGVDILAASAAVRSSNSTNATAGHTFISNAVFREGLVDGAVSKLHCSFVFDESAPTAPIELGANCAN</sequence>
<accession>A0A395JJ26</accession>
<keyword evidence="3" id="KW-0456">Lyase</keyword>
<keyword evidence="1" id="KW-0732">Signal</keyword>
<dbReference type="OrthoDB" id="5398416at2"/>
<dbReference type="AlphaFoldDB" id="A0A395JJ26"/>
<dbReference type="Gene3D" id="2.160.20.10">
    <property type="entry name" value="Single-stranded right-handed beta-helix, Pectin lyase-like"/>
    <property type="match status" value="1"/>
</dbReference>
<dbReference type="Pfam" id="PF12708">
    <property type="entry name" value="Pect-lyase_RHGA_epim"/>
    <property type="match status" value="1"/>
</dbReference>
<reference evidence="3 4" key="1">
    <citation type="submission" date="2018-06" db="EMBL/GenBank/DDBJ databases">
        <title>Genomic Encyclopedia of Type Strains, Phase IV (KMG-IV): sequencing the most valuable type-strain genomes for metagenomic binning, comparative biology and taxonomic classification.</title>
        <authorList>
            <person name="Goeker M."/>
        </authorList>
    </citation>
    <scope>NUCLEOTIDE SEQUENCE [LARGE SCALE GENOMIC DNA]</scope>
    <source>
        <strain evidence="3 4">DSM 24032</strain>
    </source>
</reference>